<dbReference type="Pfam" id="PF11913">
    <property type="entry name" value="DUF3431"/>
    <property type="match status" value="1"/>
</dbReference>
<evidence type="ECO:0000313" key="3">
    <source>
        <dbReference type="Proteomes" id="UP001309876"/>
    </source>
</evidence>
<keyword evidence="3" id="KW-1185">Reference proteome</keyword>
<proteinExistence type="predicted"/>
<reference evidence="2 3" key="1">
    <citation type="submission" date="2023-08" db="EMBL/GenBank/DDBJ databases">
        <title>Black Yeasts Isolated from many extreme environments.</title>
        <authorList>
            <person name="Coleine C."/>
            <person name="Stajich J.E."/>
            <person name="Selbmann L."/>
        </authorList>
    </citation>
    <scope>NUCLEOTIDE SEQUENCE [LARGE SCALE GENOMIC DNA]</scope>
    <source>
        <strain evidence="2 3">CCFEE 5910</strain>
    </source>
</reference>
<feature type="region of interest" description="Disordered" evidence="1">
    <location>
        <begin position="63"/>
        <end position="83"/>
    </location>
</feature>
<organism evidence="2 3">
    <name type="scientific">Lithohypha guttulata</name>
    <dbReference type="NCBI Taxonomy" id="1690604"/>
    <lineage>
        <taxon>Eukaryota</taxon>
        <taxon>Fungi</taxon>
        <taxon>Dikarya</taxon>
        <taxon>Ascomycota</taxon>
        <taxon>Pezizomycotina</taxon>
        <taxon>Eurotiomycetes</taxon>
        <taxon>Chaetothyriomycetidae</taxon>
        <taxon>Chaetothyriales</taxon>
        <taxon>Trichomeriaceae</taxon>
        <taxon>Lithohypha</taxon>
    </lineage>
</organism>
<dbReference type="Proteomes" id="UP001309876">
    <property type="component" value="Unassembled WGS sequence"/>
</dbReference>
<dbReference type="AlphaFoldDB" id="A0AAN7T6N2"/>
<accession>A0AAN7T6N2</accession>
<evidence type="ECO:0000313" key="2">
    <source>
        <dbReference type="EMBL" id="KAK5089224.1"/>
    </source>
</evidence>
<evidence type="ECO:0000256" key="1">
    <source>
        <dbReference type="SAM" id="MobiDB-lite"/>
    </source>
</evidence>
<protein>
    <submittedName>
        <fullName evidence="2">Uncharacterized protein</fullName>
    </submittedName>
</protein>
<comment type="caution">
    <text evidence="2">The sequence shown here is derived from an EMBL/GenBank/DDBJ whole genome shotgun (WGS) entry which is preliminary data.</text>
</comment>
<feature type="compositionally biased region" description="Polar residues" evidence="1">
    <location>
        <begin position="63"/>
        <end position="80"/>
    </location>
</feature>
<dbReference type="PANTHER" id="PTHR37490:SF3">
    <property type="entry name" value="DUF3431 DOMAIN CONTAINING PROTEIN"/>
    <property type="match status" value="1"/>
</dbReference>
<dbReference type="PANTHER" id="PTHR37490">
    <property type="entry name" value="EXPRESSED PROTEIN"/>
    <property type="match status" value="1"/>
</dbReference>
<dbReference type="InterPro" id="IPR021838">
    <property type="entry name" value="DUF3431"/>
</dbReference>
<name>A0AAN7T6N2_9EURO</name>
<sequence>MIFAKRIAVLLLTAVLLILYFRARTQDYHSTLQRLSQRVGLGDLANDEEEDFQEQLNRQKGPFTNNNYVTHNSSESSYPTGTLKPAGEPYTRALVIGRLSSENTTWLDSYLPTDAYLVPYLYIVDDHTAALHTPINKGHEAMVYLTYILDHYDSPSLPDISIFMHPHQLAWHTPELLNHDAAETLKRLSSARVTREGYMNLRCHWDPGCPERLHPGTSYRDNLKREEIAIAHAWAEMFPGEPVPDSIGAPCCAQFAVSRERIRAIPKASYERYRDWLLRTEETDWISGRVFEYLWHKIFTNQATLCPDARACYCDGYGICFQTPDLFETWFDNHHHWRRATKELEQWEERATVVNSVGNWKKVEQMKLDIPVPGRNIELKQEIDERFRLLVHLRTEALKNGTDPQIRAAVAGRPWEVGNGY</sequence>
<gene>
    <name evidence="2" type="ORF">LTR05_003450</name>
</gene>
<dbReference type="EMBL" id="JAVRRJ010000002">
    <property type="protein sequence ID" value="KAK5089224.1"/>
    <property type="molecule type" value="Genomic_DNA"/>
</dbReference>